<keyword evidence="2" id="KW-0547">Nucleotide-binding</keyword>
<keyword evidence="3" id="KW-0418">Kinase</keyword>
<dbReference type="SUPFAM" id="SSF56112">
    <property type="entry name" value="Protein kinase-like (PK-like)"/>
    <property type="match status" value="1"/>
</dbReference>
<accession>A0ABQ3D6Q9</accession>
<dbReference type="InterPro" id="IPR008266">
    <property type="entry name" value="Tyr_kinase_AS"/>
</dbReference>
<organism evidence="6 7">
    <name type="scientific">Paramylibacter ulvae</name>
    <dbReference type="NCBI Taxonomy" id="1651968"/>
    <lineage>
        <taxon>Bacteria</taxon>
        <taxon>Pseudomonadati</taxon>
        <taxon>Pseudomonadota</taxon>
        <taxon>Alphaproteobacteria</taxon>
        <taxon>Rhodobacterales</taxon>
        <taxon>Paracoccaceae</taxon>
        <taxon>Paramylibacter</taxon>
    </lineage>
</organism>
<evidence type="ECO:0000313" key="7">
    <source>
        <dbReference type="Proteomes" id="UP000634455"/>
    </source>
</evidence>
<dbReference type="Gene3D" id="3.30.200.20">
    <property type="entry name" value="Phosphorylase Kinase, domain 1"/>
    <property type="match status" value="1"/>
</dbReference>
<evidence type="ECO:0000256" key="1">
    <source>
        <dbReference type="ARBA" id="ARBA00022679"/>
    </source>
</evidence>
<evidence type="ECO:0000256" key="4">
    <source>
        <dbReference type="ARBA" id="ARBA00022840"/>
    </source>
</evidence>
<dbReference type="PROSITE" id="PS00109">
    <property type="entry name" value="PROTEIN_KINASE_TYR"/>
    <property type="match status" value="1"/>
</dbReference>
<keyword evidence="1" id="KW-0808">Transferase</keyword>
<name>A0ABQ3D6Q9_9RHOB</name>
<keyword evidence="7" id="KW-1185">Reference proteome</keyword>
<sequence>MQLDQFSDPLPIGTTLLQGQYTIEKFLNDGGFGITYLAVDSLDRPMVIKECFPRAICRRSGLDVGTRAISHREEFRSIVKAFVEEARNLSQFEHPNIVKVHQVFDENQTAYMAMDFIDGQELTDRIEQGNLSSSTIHSIAIKLLDALDTIHASGMLHRDISPDNILIDQNDNPVLIDFGAAKQEASQHGPKMTSIRVTKEGYSPQEFYVSGAQQFPSSDLYALGATLYHAITGTAPAESQARLLALAQEKDDPYIPLSGTHPEHVPGLLIAIDRAMNVSPKERLQNGHQWLNYIATTPPKPKPVLRRKMAFVSLAIALVAIGIWATNDASKTVQTAAMITPPINNDIFKAPVLTSQQNGTYQFSNGMEIAEIPYGNNVILQITTPPIAGSTDMQIGDILLAERVLGVSVGRITELENVLRKLEQQNLPKAVFSVRRGDGVVLANLSMMVQQP</sequence>
<keyword evidence="4" id="KW-0067">ATP-binding</keyword>
<dbReference type="PANTHER" id="PTHR43289">
    <property type="entry name" value="MITOGEN-ACTIVATED PROTEIN KINASE KINASE KINASE 20-RELATED"/>
    <property type="match status" value="1"/>
</dbReference>
<dbReference type="EMBL" id="BMZF01000008">
    <property type="protein sequence ID" value="GHA58370.1"/>
    <property type="molecule type" value="Genomic_DNA"/>
</dbReference>
<dbReference type="RefSeq" id="WP_189641066.1">
    <property type="nucleotide sequence ID" value="NZ_BMZF01000008.1"/>
</dbReference>
<dbReference type="CDD" id="cd14014">
    <property type="entry name" value="STKc_PknB_like"/>
    <property type="match status" value="1"/>
</dbReference>
<dbReference type="Proteomes" id="UP000634455">
    <property type="component" value="Unassembled WGS sequence"/>
</dbReference>
<dbReference type="PANTHER" id="PTHR43289:SF34">
    <property type="entry name" value="SERINE_THREONINE-PROTEIN KINASE YBDM-RELATED"/>
    <property type="match status" value="1"/>
</dbReference>
<dbReference type="InterPro" id="IPR011009">
    <property type="entry name" value="Kinase-like_dom_sf"/>
</dbReference>
<dbReference type="InterPro" id="IPR000719">
    <property type="entry name" value="Prot_kinase_dom"/>
</dbReference>
<dbReference type="PROSITE" id="PS50011">
    <property type="entry name" value="PROTEIN_KINASE_DOM"/>
    <property type="match status" value="1"/>
</dbReference>
<comment type="caution">
    <text evidence="6">The sequence shown here is derived from an EMBL/GenBank/DDBJ whole genome shotgun (WGS) entry which is preliminary data.</text>
</comment>
<proteinExistence type="predicted"/>
<dbReference type="Gene3D" id="1.10.510.10">
    <property type="entry name" value="Transferase(Phosphotransferase) domain 1"/>
    <property type="match status" value="1"/>
</dbReference>
<reference evidence="7" key="1">
    <citation type="journal article" date="2019" name="Int. J. Syst. Evol. Microbiol.">
        <title>The Global Catalogue of Microorganisms (GCM) 10K type strain sequencing project: providing services to taxonomists for standard genome sequencing and annotation.</title>
        <authorList>
            <consortium name="The Broad Institute Genomics Platform"/>
            <consortium name="The Broad Institute Genome Sequencing Center for Infectious Disease"/>
            <person name="Wu L."/>
            <person name="Ma J."/>
        </authorList>
    </citation>
    <scope>NUCLEOTIDE SEQUENCE [LARGE SCALE GENOMIC DNA]</scope>
    <source>
        <strain evidence="7">KCTC 32465</strain>
    </source>
</reference>
<dbReference type="Pfam" id="PF00069">
    <property type="entry name" value="Pkinase"/>
    <property type="match status" value="1"/>
</dbReference>
<evidence type="ECO:0000256" key="3">
    <source>
        <dbReference type="ARBA" id="ARBA00022777"/>
    </source>
</evidence>
<evidence type="ECO:0000256" key="2">
    <source>
        <dbReference type="ARBA" id="ARBA00022741"/>
    </source>
</evidence>
<evidence type="ECO:0000313" key="6">
    <source>
        <dbReference type="EMBL" id="GHA58370.1"/>
    </source>
</evidence>
<protein>
    <recommendedName>
        <fullName evidence="5">Protein kinase domain-containing protein</fullName>
    </recommendedName>
</protein>
<gene>
    <name evidence="6" type="ORF">GCM10008927_24970</name>
</gene>
<feature type="domain" description="Protein kinase" evidence="5">
    <location>
        <begin position="21"/>
        <end position="291"/>
    </location>
</feature>
<evidence type="ECO:0000259" key="5">
    <source>
        <dbReference type="PROSITE" id="PS50011"/>
    </source>
</evidence>